<keyword evidence="1" id="KW-0472">Membrane</keyword>
<keyword evidence="3" id="KW-1185">Reference proteome</keyword>
<evidence type="ECO:0000313" key="3">
    <source>
        <dbReference type="Proteomes" id="UP000236752"/>
    </source>
</evidence>
<dbReference type="OrthoDB" id="7871801at2"/>
<name>A0A1H5SMD6_9RHOB</name>
<gene>
    <name evidence="2" type="ORF">SAMN04488045_0274</name>
</gene>
<keyword evidence="1" id="KW-1133">Transmembrane helix</keyword>
<evidence type="ECO:0000313" key="2">
    <source>
        <dbReference type="EMBL" id="SEF51118.1"/>
    </source>
</evidence>
<dbReference type="AlphaFoldDB" id="A0A1H5SMD6"/>
<sequence>MIDDEEKAGLPVFLERRSYRRRRLHDAARLLPVLGLLGWMVPLLWSVDSAKAPASSNVLTYVFLVWAALISACFLISSRMSRNERANQDTEGGRDGQQ</sequence>
<evidence type="ECO:0000256" key="1">
    <source>
        <dbReference type="SAM" id="Phobius"/>
    </source>
</evidence>
<feature type="transmembrane region" description="Helical" evidence="1">
    <location>
        <begin position="58"/>
        <end position="76"/>
    </location>
</feature>
<feature type="transmembrane region" description="Helical" evidence="1">
    <location>
        <begin position="27"/>
        <end position="46"/>
    </location>
</feature>
<protein>
    <submittedName>
        <fullName evidence="2">Uncharacterized protein</fullName>
    </submittedName>
</protein>
<dbReference type="RefSeq" id="WP_103908683.1">
    <property type="nucleotide sequence ID" value="NZ_FNUZ01000001.1"/>
</dbReference>
<dbReference type="EMBL" id="FNUZ01000001">
    <property type="protein sequence ID" value="SEF51118.1"/>
    <property type="molecule type" value="Genomic_DNA"/>
</dbReference>
<accession>A0A1H5SMD6</accession>
<dbReference type="Proteomes" id="UP000236752">
    <property type="component" value="Unassembled WGS sequence"/>
</dbReference>
<proteinExistence type="predicted"/>
<organism evidence="2 3">
    <name type="scientific">Thalassococcus halodurans</name>
    <dbReference type="NCBI Taxonomy" id="373675"/>
    <lineage>
        <taxon>Bacteria</taxon>
        <taxon>Pseudomonadati</taxon>
        <taxon>Pseudomonadota</taxon>
        <taxon>Alphaproteobacteria</taxon>
        <taxon>Rhodobacterales</taxon>
        <taxon>Roseobacteraceae</taxon>
        <taxon>Thalassococcus</taxon>
    </lineage>
</organism>
<reference evidence="2 3" key="1">
    <citation type="submission" date="2016-10" db="EMBL/GenBank/DDBJ databases">
        <authorList>
            <person name="de Groot N.N."/>
        </authorList>
    </citation>
    <scope>NUCLEOTIDE SEQUENCE [LARGE SCALE GENOMIC DNA]</scope>
    <source>
        <strain evidence="2 3">DSM 26915</strain>
    </source>
</reference>
<keyword evidence="1" id="KW-0812">Transmembrane</keyword>